<dbReference type="Proteomes" id="UP000003245">
    <property type="component" value="Unassembled WGS sequence"/>
</dbReference>
<organism evidence="1 2">
    <name type="scientific">Streptococcus anginosus subsp. whileyi CCUG 39159</name>
    <dbReference type="NCBI Taxonomy" id="1095729"/>
    <lineage>
        <taxon>Bacteria</taxon>
        <taxon>Bacillati</taxon>
        <taxon>Bacillota</taxon>
        <taxon>Bacilli</taxon>
        <taxon>Lactobacillales</taxon>
        <taxon>Streptococcaceae</taxon>
        <taxon>Streptococcus</taxon>
        <taxon>Streptococcus anginosus group</taxon>
    </lineage>
</organism>
<dbReference type="AlphaFoldDB" id="I0S7N3"/>
<protein>
    <submittedName>
        <fullName evidence="1">Uncharacterized protein</fullName>
    </submittedName>
</protein>
<name>I0S7N3_STRAP</name>
<accession>I0S7N3</accession>
<reference evidence="1 2" key="1">
    <citation type="submission" date="2012-01" db="EMBL/GenBank/DDBJ databases">
        <authorList>
            <person name="Harkins D.M."/>
            <person name="Madupu R."/>
            <person name="Durkin A.S."/>
            <person name="Torralba M."/>
            <person name="Methe B."/>
            <person name="Sutton G.G."/>
            <person name="Nelson K.E."/>
        </authorList>
    </citation>
    <scope>NUCLEOTIDE SEQUENCE [LARGE SCALE GENOMIC DNA]</scope>
    <source>
        <strain evidence="1 2">CCUG 39159</strain>
    </source>
</reference>
<keyword evidence="2" id="KW-1185">Reference proteome</keyword>
<dbReference type="EMBL" id="AICP01000065">
    <property type="protein sequence ID" value="EID19386.1"/>
    <property type="molecule type" value="Genomic_DNA"/>
</dbReference>
<comment type="caution">
    <text evidence="1">The sequence shown here is derived from an EMBL/GenBank/DDBJ whole genome shotgun (WGS) entry which is preliminary data.</text>
</comment>
<proteinExistence type="predicted"/>
<evidence type="ECO:0000313" key="1">
    <source>
        <dbReference type="EMBL" id="EID19386.1"/>
    </source>
</evidence>
<evidence type="ECO:0000313" key="2">
    <source>
        <dbReference type="Proteomes" id="UP000003245"/>
    </source>
</evidence>
<gene>
    <name evidence="1" type="ORF">HMPREF1043_2223</name>
</gene>
<sequence length="58" mass="6917">MQKIPFLKFLNARGKEKINFKTPPRTLARAREPRQDIILRRTPIFQIFKGCHGGRIRR</sequence>